<gene>
    <name evidence="2" type="ORF">SAMN05444920_103659</name>
</gene>
<keyword evidence="1" id="KW-0732">Signal</keyword>
<sequence length="180" mass="18293">MSKLAKTLPALATLGVSALFLAAPQPAQAVTEISCDAAGDTHFSPGVQMFPQSEAVAYRGTERGCIDHSDMGITSARLSATFGDVDLSCVASDFGGGTGTATIEWTVNGGKQTSTVDLTIDETMLNTAKVSGVVTKGVFEGQRFTGEFDTNLLGGAGKCTAGALFGGVKSAGFKGHFSIG</sequence>
<reference evidence="2 3" key="1">
    <citation type="submission" date="2016-10" db="EMBL/GenBank/DDBJ databases">
        <authorList>
            <person name="de Groot N.N."/>
        </authorList>
    </citation>
    <scope>NUCLEOTIDE SEQUENCE [LARGE SCALE GENOMIC DNA]</scope>
    <source>
        <strain evidence="2 3">CGMCC 4.7037</strain>
    </source>
</reference>
<accession>A0A1H6BUY9</accession>
<dbReference type="Proteomes" id="UP000236732">
    <property type="component" value="Unassembled WGS sequence"/>
</dbReference>
<organism evidence="2 3">
    <name type="scientific">Nonomuraea solani</name>
    <dbReference type="NCBI Taxonomy" id="1144553"/>
    <lineage>
        <taxon>Bacteria</taxon>
        <taxon>Bacillati</taxon>
        <taxon>Actinomycetota</taxon>
        <taxon>Actinomycetes</taxon>
        <taxon>Streptosporangiales</taxon>
        <taxon>Streptosporangiaceae</taxon>
        <taxon>Nonomuraea</taxon>
    </lineage>
</organism>
<feature type="chain" id="PRO_5009294122" evidence="1">
    <location>
        <begin position="30"/>
        <end position="180"/>
    </location>
</feature>
<keyword evidence="3" id="KW-1185">Reference proteome</keyword>
<protein>
    <submittedName>
        <fullName evidence="2">Uncharacterized protein</fullName>
    </submittedName>
</protein>
<evidence type="ECO:0000256" key="1">
    <source>
        <dbReference type="SAM" id="SignalP"/>
    </source>
</evidence>
<evidence type="ECO:0000313" key="2">
    <source>
        <dbReference type="EMBL" id="SEG64247.1"/>
    </source>
</evidence>
<proteinExistence type="predicted"/>
<dbReference type="EMBL" id="FNVT01000003">
    <property type="protein sequence ID" value="SEG64247.1"/>
    <property type="molecule type" value="Genomic_DNA"/>
</dbReference>
<dbReference type="RefSeq" id="WP_103956296.1">
    <property type="nucleotide sequence ID" value="NZ_FNVT01000003.1"/>
</dbReference>
<feature type="signal peptide" evidence="1">
    <location>
        <begin position="1"/>
        <end position="29"/>
    </location>
</feature>
<evidence type="ECO:0000313" key="3">
    <source>
        <dbReference type="Proteomes" id="UP000236732"/>
    </source>
</evidence>
<dbReference type="OrthoDB" id="3529411at2"/>
<name>A0A1H6BUY9_9ACTN</name>
<dbReference type="AlphaFoldDB" id="A0A1H6BUY9"/>